<dbReference type="GO" id="GO:0003723">
    <property type="term" value="F:RNA binding"/>
    <property type="evidence" value="ECO:0007669"/>
    <property type="project" value="UniProtKB-KW"/>
</dbReference>
<reference evidence="3" key="2">
    <citation type="submission" date="2007-04" db="EMBL/GenBank/DDBJ databases">
        <title>The genome of the human body louse.</title>
        <authorList>
            <consortium name="The Human Body Louse Genome Consortium"/>
            <person name="Kirkness E."/>
            <person name="Walenz B."/>
            <person name="Hass B."/>
            <person name="Bruggner R."/>
            <person name="Strausberg R."/>
        </authorList>
    </citation>
    <scope>NUCLEOTIDE SEQUENCE</scope>
    <source>
        <strain evidence="3">USDA</strain>
    </source>
</reference>
<dbReference type="eggNOG" id="KOG4365">
    <property type="taxonomic scope" value="Eukaryota"/>
</dbReference>
<feature type="region of interest" description="Disordered" evidence="2">
    <location>
        <begin position="185"/>
        <end position="204"/>
    </location>
</feature>
<feature type="compositionally biased region" description="Polar residues" evidence="2">
    <location>
        <begin position="68"/>
        <end position="80"/>
    </location>
</feature>
<evidence type="ECO:0000256" key="2">
    <source>
        <dbReference type="SAM" id="MobiDB-lite"/>
    </source>
</evidence>
<dbReference type="VEuPathDB" id="VectorBase:PHUM415010"/>
<sequence length="325" mass="37434">MVSNEVKLKTKLEKHANDNVKRCQAINEKIKTKLSQAQIIKQALSTGNLHKNSINNINNVNNGKLKSSNENNNQSLFDGSSSDDENIEIKEKPQFAGKQGFKLLQLQSTYGNDERFKVDEKFLDVEEENEENYNIDDVKNQETNDSGSPLKAENANKSKKRKFEMIRYDSSIQDHEKYEIKDSVSNNEIPVKKKKKKKTNEDIKKEVKPKIVEVSKEKFFTVSKDITKSFKENKESAAGSFSLLQTYGETREENLDCASDEKMDEEKFTETNNKLEPHKQEKQEESANVPAIAQGIWKESFFFSVDDPRLKGKFFFKFIKYGVKV</sequence>
<dbReference type="HOGENOM" id="CLU_736372_0_0_1"/>
<keyword evidence="1" id="KW-0694">RNA-binding</keyword>
<name>E0VSB5_PEDHC</name>
<dbReference type="PANTHER" id="PTHR48029">
    <property type="entry name" value="NUCLEOLAR PROTEIN 8"/>
    <property type="match status" value="1"/>
</dbReference>
<dbReference type="STRING" id="121224.E0VSB5"/>
<dbReference type="EnsemblMetazoa" id="PHUM415010-RA">
    <property type="protein sequence ID" value="PHUM415010-PA"/>
    <property type="gene ID" value="PHUM415010"/>
</dbReference>
<protein>
    <submittedName>
        <fullName evidence="3 4">Uncharacterized protein</fullName>
    </submittedName>
</protein>
<organism>
    <name type="scientific">Pediculus humanus subsp. corporis</name>
    <name type="common">Body louse</name>
    <dbReference type="NCBI Taxonomy" id="121224"/>
    <lineage>
        <taxon>Eukaryota</taxon>
        <taxon>Metazoa</taxon>
        <taxon>Ecdysozoa</taxon>
        <taxon>Arthropoda</taxon>
        <taxon>Hexapoda</taxon>
        <taxon>Insecta</taxon>
        <taxon>Pterygota</taxon>
        <taxon>Neoptera</taxon>
        <taxon>Paraneoptera</taxon>
        <taxon>Psocodea</taxon>
        <taxon>Troctomorpha</taxon>
        <taxon>Phthiraptera</taxon>
        <taxon>Anoplura</taxon>
        <taxon>Pediculidae</taxon>
        <taxon>Pediculus</taxon>
    </lineage>
</organism>
<reference evidence="3" key="1">
    <citation type="submission" date="2007-04" db="EMBL/GenBank/DDBJ databases">
        <title>Annotation of Pediculus humanus corporis strain USDA.</title>
        <authorList>
            <person name="Kirkness E."/>
            <person name="Hannick L."/>
            <person name="Hass B."/>
            <person name="Bruggner R."/>
            <person name="Lawson D."/>
            <person name="Bidwell S."/>
            <person name="Joardar V."/>
            <person name="Caler E."/>
            <person name="Walenz B."/>
            <person name="Inman J."/>
            <person name="Schobel S."/>
            <person name="Galinsky K."/>
            <person name="Amedeo P."/>
            <person name="Strausberg R."/>
        </authorList>
    </citation>
    <scope>NUCLEOTIDE SEQUENCE</scope>
    <source>
        <strain evidence="3">USDA</strain>
    </source>
</reference>
<dbReference type="OMA" id="WAPHRDA"/>
<dbReference type="OrthoDB" id="21643at2759"/>
<feature type="region of interest" description="Disordered" evidence="2">
    <location>
        <begin position="137"/>
        <end position="158"/>
    </location>
</feature>
<dbReference type="Proteomes" id="UP000009046">
    <property type="component" value="Unassembled WGS sequence"/>
</dbReference>
<feature type="region of interest" description="Disordered" evidence="2">
    <location>
        <begin position="60"/>
        <end position="85"/>
    </location>
</feature>
<proteinExistence type="predicted"/>
<feature type="region of interest" description="Disordered" evidence="2">
    <location>
        <begin position="258"/>
        <end position="287"/>
    </location>
</feature>
<dbReference type="PANTHER" id="PTHR48029:SF1">
    <property type="entry name" value="NUCLEOLAR PROTEIN 8"/>
    <property type="match status" value="1"/>
</dbReference>
<dbReference type="KEGG" id="phu:Phum_PHUM415010"/>
<evidence type="ECO:0000313" key="3">
    <source>
        <dbReference type="EMBL" id="EEB16271.1"/>
    </source>
</evidence>
<dbReference type="AlphaFoldDB" id="E0VSB5"/>
<accession>E0VSB5</accession>
<dbReference type="InParanoid" id="E0VSB5"/>
<dbReference type="RefSeq" id="XP_002429009.1">
    <property type="nucleotide sequence ID" value="XM_002428964.1"/>
</dbReference>
<dbReference type="EMBL" id="DS235748">
    <property type="protein sequence ID" value="EEB16271.1"/>
    <property type="molecule type" value="Genomic_DNA"/>
</dbReference>
<dbReference type="GeneID" id="8234332"/>
<gene>
    <name evidence="4" type="primary">8234332</name>
    <name evidence="3" type="ORF">Phum_PHUM415010</name>
</gene>
<feature type="compositionally biased region" description="Basic and acidic residues" evidence="2">
    <location>
        <begin position="258"/>
        <end position="285"/>
    </location>
</feature>
<keyword evidence="5" id="KW-1185">Reference proteome</keyword>
<dbReference type="EMBL" id="AAZO01005095">
    <property type="status" value="NOT_ANNOTATED_CDS"/>
    <property type="molecule type" value="Genomic_DNA"/>
</dbReference>
<dbReference type="CTD" id="8234332"/>
<evidence type="ECO:0000313" key="4">
    <source>
        <dbReference type="EnsemblMetazoa" id="PHUM415010-PA"/>
    </source>
</evidence>
<reference evidence="4" key="3">
    <citation type="submission" date="2021-02" db="UniProtKB">
        <authorList>
            <consortium name="EnsemblMetazoa"/>
        </authorList>
    </citation>
    <scope>IDENTIFICATION</scope>
    <source>
        <strain evidence="4">USDA</strain>
    </source>
</reference>
<evidence type="ECO:0000313" key="5">
    <source>
        <dbReference type="Proteomes" id="UP000009046"/>
    </source>
</evidence>
<evidence type="ECO:0000256" key="1">
    <source>
        <dbReference type="ARBA" id="ARBA00022884"/>
    </source>
</evidence>